<dbReference type="GO" id="GO:0004713">
    <property type="term" value="F:protein tyrosine kinase activity"/>
    <property type="evidence" value="ECO:0000318"/>
    <property type="project" value="GO_Central"/>
</dbReference>
<dbReference type="PANTHER" id="PTHR24058:SF17">
    <property type="entry name" value="HOMEODOMAIN INTERACTING PROTEIN KINASE, ISOFORM D"/>
    <property type="match status" value="1"/>
</dbReference>
<dbReference type="GO" id="GO:0004674">
    <property type="term" value="F:protein serine/threonine kinase activity"/>
    <property type="evidence" value="ECO:0000318"/>
    <property type="project" value="GO_Central"/>
</dbReference>
<dbReference type="InterPro" id="IPR011009">
    <property type="entry name" value="Kinase-like_dom_sf"/>
</dbReference>
<dbReference type="SMR" id="A2FTY6"/>
<evidence type="ECO:0000256" key="5">
    <source>
        <dbReference type="ARBA" id="ARBA00022840"/>
    </source>
</evidence>
<dbReference type="PROSITE" id="PS00107">
    <property type="entry name" value="PROTEIN_KINASE_ATP"/>
    <property type="match status" value="1"/>
</dbReference>
<dbReference type="SUPFAM" id="SSF56112">
    <property type="entry name" value="Protein kinase-like (PK-like)"/>
    <property type="match status" value="1"/>
</dbReference>
<dbReference type="STRING" id="5722.A2FTY6"/>
<keyword evidence="4 9" id="KW-0418">Kinase</keyword>
<organism evidence="9 10">
    <name type="scientific">Trichomonas vaginalis (strain ATCC PRA-98 / G3)</name>
    <dbReference type="NCBI Taxonomy" id="412133"/>
    <lineage>
        <taxon>Eukaryota</taxon>
        <taxon>Metamonada</taxon>
        <taxon>Parabasalia</taxon>
        <taxon>Trichomonadida</taxon>
        <taxon>Trichomonadidae</taxon>
        <taxon>Trichomonas</taxon>
    </lineage>
</organism>
<dbReference type="InterPro" id="IPR000719">
    <property type="entry name" value="Prot_kinase_dom"/>
</dbReference>
<dbReference type="InterPro" id="IPR017441">
    <property type="entry name" value="Protein_kinase_ATP_BS"/>
</dbReference>
<sequence>MSAQTQPDRGQVLIDPSTPAENGGLDNINFELILYENSQIQDPADQIYTVVGKLGEGRWGQVYEVSLPNPSGGDPLLYAMKISKSTRDSLEQFQYETQALAYIKANSSDEDLQYVSDVHAYFQYQGHICIVLDKCGPSTLSFLQAIEYSGLPLNLVQSVLRDVLTALKNLANLSIIHCDVKPENICALNDTSSHVKLVDFGSCVVVNTIQNTYTQSRYYRAPEVALHLEYDTKADVWSTGCVAAELMLGLPLFPAESERHLICLIAQMLGPYPANMREQTERHDELFMPDETLKSAEILCLENDENFVNYQPYFIHEHLDDIIMNYAYPDDMTDEQISVEMEHRRVFIDLLQQMLQIDPALRITADVALQHPFLSLPL</sequence>
<dbReference type="Pfam" id="PF00069">
    <property type="entry name" value="Pkinase"/>
    <property type="match status" value="1"/>
</dbReference>
<dbReference type="VEuPathDB" id="TrichDB:TVAG_306990"/>
<name>A2FTY6_TRIV3</name>
<dbReference type="InterPro" id="IPR050494">
    <property type="entry name" value="Ser_Thr_dual-spec_kinase"/>
</dbReference>
<dbReference type="InParanoid" id="A2FTY6"/>
<dbReference type="Gene3D" id="1.10.510.10">
    <property type="entry name" value="Transferase(Phosphotransferase) domain 1"/>
    <property type="match status" value="1"/>
</dbReference>
<keyword evidence="2" id="KW-0808">Transferase</keyword>
<evidence type="ECO:0000256" key="2">
    <source>
        <dbReference type="ARBA" id="ARBA00022679"/>
    </source>
</evidence>
<evidence type="ECO:0000313" key="9">
    <source>
        <dbReference type="EMBL" id="EAX91623.1"/>
    </source>
</evidence>
<proteinExistence type="predicted"/>
<evidence type="ECO:0000256" key="4">
    <source>
        <dbReference type="ARBA" id="ARBA00022777"/>
    </source>
</evidence>
<reference evidence="9" key="1">
    <citation type="submission" date="2006-10" db="EMBL/GenBank/DDBJ databases">
        <authorList>
            <person name="Amadeo P."/>
            <person name="Zhao Q."/>
            <person name="Wortman J."/>
            <person name="Fraser-Liggett C."/>
            <person name="Carlton J."/>
        </authorList>
    </citation>
    <scope>NUCLEOTIDE SEQUENCE</scope>
    <source>
        <strain evidence="9">G3</strain>
    </source>
</reference>
<reference evidence="9" key="2">
    <citation type="journal article" date="2007" name="Science">
        <title>Draft genome sequence of the sexually transmitted pathogen Trichomonas vaginalis.</title>
        <authorList>
            <person name="Carlton J.M."/>
            <person name="Hirt R.P."/>
            <person name="Silva J.C."/>
            <person name="Delcher A.L."/>
            <person name="Schatz M."/>
            <person name="Zhao Q."/>
            <person name="Wortman J.R."/>
            <person name="Bidwell S.L."/>
            <person name="Alsmark U.C.M."/>
            <person name="Besteiro S."/>
            <person name="Sicheritz-Ponten T."/>
            <person name="Noel C.J."/>
            <person name="Dacks J.B."/>
            <person name="Foster P.G."/>
            <person name="Simillion C."/>
            <person name="Van de Peer Y."/>
            <person name="Miranda-Saavedra D."/>
            <person name="Barton G.J."/>
            <person name="Westrop G.D."/>
            <person name="Mueller S."/>
            <person name="Dessi D."/>
            <person name="Fiori P.L."/>
            <person name="Ren Q."/>
            <person name="Paulsen I."/>
            <person name="Zhang H."/>
            <person name="Bastida-Corcuera F.D."/>
            <person name="Simoes-Barbosa A."/>
            <person name="Brown M.T."/>
            <person name="Hayes R.D."/>
            <person name="Mukherjee M."/>
            <person name="Okumura C.Y."/>
            <person name="Schneider R."/>
            <person name="Smith A.J."/>
            <person name="Vanacova S."/>
            <person name="Villalvazo M."/>
            <person name="Haas B.J."/>
            <person name="Pertea M."/>
            <person name="Feldblyum T.V."/>
            <person name="Utterback T.R."/>
            <person name="Shu C.L."/>
            <person name="Osoegawa K."/>
            <person name="de Jong P.J."/>
            <person name="Hrdy I."/>
            <person name="Horvathova L."/>
            <person name="Zubacova Z."/>
            <person name="Dolezal P."/>
            <person name="Malik S.B."/>
            <person name="Logsdon J.M. Jr."/>
            <person name="Henze K."/>
            <person name="Gupta A."/>
            <person name="Wang C.C."/>
            <person name="Dunne R.L."/>
            <person name="Upcroft J.A."/>
            <person name="Upcroft P."/>
            <person name="White O."/>
            <person name="Salzberg S.L."/>
            <person name="Tang P."/>
            <person name="Chiu C.-H."/>
            <person name="Lee Y.-S."/>
            <person name="Embley T.M."/>
            <person name="Coombs G.H."/>
            <person name="Mottram J.C."/>
            <person name="Tachezy J."/>
            <person name="Fraser-Liggett C.M."/>
            <person name="Johnson P.J."/>
        </authorList>
    </citation>
    <scope>NUCLEOTIDE SEQUENCE [LARGE SCALE GENOMIC DNA]</scope>
    <source>
        <strain evidence="9">G3</strain>
    </source>
</reference>
<dbReference type="GO" id="GO:0005737">
    <property type="term" value="C:cytoplasm"/>
    <property type="evidence" value="ECO:0000318"/>
    <property type="project" value="GO_Central"/>
</dbReference>
<keyword evidence="10" id="KW-1185">Reference proteome</keyword>
<dbReference type="AlphaFoldDB" id="A2FTY6"/>
<dbReference type="RefSeq" id="XP_001304553.1">
    <property type="nucleotide sequence ID" value="XM_001304552.1"/>
</dbReference>
<feature type="region of interest" description="Disordered" evidence="7">
    <location>
        <begin position="1"/>
        <end position="20"/>
    </location>
</feature>
<evidence type="ECO:0000256" key="3">
    <source>
        <dbReference type="ARBA" id="ARBA00022741"/>
    </source>
</evidence>
<dbReference type="OrthoDB" id="9332038at2759"/>
<evidence type="ECO:0000256" key="7">
    <source>
        <dbReference type="SAM" id="MobiDB-lite"/>
    </source>
</evidence>
<dbReference type="KEGG" id="tva:4749322"/>
<gene>
    <name evidence="9" type="ORF">TVAG_306990</name>
</gene>
<dbReference type="EMBL" id="DS114021">
    <property type="protein sequence ID" value="EAX91623.1"/>
    <property type="molecule type" value="Genomic_DNA"/>
</dbReference>
<dbReference type="PANTHER" id="PTHR24058">
    <property type="entry name" value="DUAL SPECIFICITY PROTEIN KINASE"/>
    <property type="match status" value="1"/>
</dbReference>
<accession>A2FTY6</accession>
<dbReference type="Proteomes" id="UP000001542">
    <property type="component" value="Unassembled WGS sequence"/>
</dbReference>
<protein>
    <submittedName>
        <fullName evidence="9">CMGC family protein kinase</fullName>
    </submittedName>
</protein>
<dbReference type="SMART" id="SM00220">
    <property type="entry name" value="S_TKc"/>
    <property type="match status" value="1"/>
</dbReference>
<evidence type="ECO:0000313" key="10">
    <source>
        <dbReference type="Proteomes" id="UP000001542"/>
    </source>
</evidence>
<keyword evidence="5 6" id="KW-0067">ATP-binding</keyword>
<dbReference type="eggNOG" id="KOG0667">
    <property type="taxonomic scope" value="Eukaryota"/>
</dbReference>
<evidence type="ECO:0000256" key="6">
    <source>
        <dbReference type="PROSITE-ProRule" id="PRU10141"/>
    </source>
</evidence>
<feature type="domain" description="Protein kinase" evidence="8">
    <location>
        <begin position="48"/>
        <end position="374"/>
    </location>
</feature>
<dbReference type="VEuPathDB" id="TrichDB:TVAGG3_0764700"/>
<evidence type="ECO:0000259" key="8">
    <source>
        <dbReference type="PROSITE" id="PS50011"/>
    </source>
</evidence>
<dbReference type="Gene3D" id="3.30.200.20">
    <property type="entry name" value="Phosphorylase Kinase, domain 1"/>
    <property type="match status" value="1"/>
</dbReference>
<keyword evidence="3 6" id="KW-0547">Nucleotide-binding</keyword>
<dbReference type="PROSITE" id="PS50011">
    <property type="entry name" value="PROTEIN_KINASE_DOM"/>
    <property type="match status" value="1"/>
</dbReference>
<evidence type="ECO:0000256" key="1">
    <source>
        <dbReference type="ARBA" id="ARBA00022527"/>
    </source>
</evidence>
<keyword evidence="1" id="KW-0723">Serine/threonine-protein kinase</keyword>
<dbReference type="GO" id="GO:0005524">
    <property type="term" value="F:ATP binding"/>
    <property type="evidence" value="ECO:0007669"/>
    <property type="project" value="UniProtKB-UniRule"/>
</dbReference>
<feature type="binding site" evidence="6">
    <location>
        <position position="81"/>
    </location>
    <ligand>
        <name>ATP</name>
        <dbReference type="ChEBI" id="CHEBI:30616"/>
    </ligand>
</feature>